<dbReference type="GO" id="GO:0004930">
    <property type="term" value="F:G protein-coupled receptor activity"/>
    <property type="evidence" value="ECO:0007669"/>
    <property type="project" value="UniProtKB-KW"/>
</dbReference>
<accession>A0AA97K368</accession>
<gene>
    <name evidence="16" type="primary">LOC129339368</name>
</gene>
<evidence type="ECO:0000256" key="13">
    <source>
        <dbReference type="SAM" id="Phobius"/>
    </source>
</evidence>
<dbReference type="GO" id="GO:0004984">
    <property type="term" value="F:olfactory receptor activity"/>
    <property type="evidence" value="ECO:0007669"/>
    <property type="project" value="InterPro"/>
</dbReference>
<evidence type="ECO:0000256" key="11">
    <source>
        <dbReference type="ARBA" id="ARBA00023224"/>
    </source>
</evidence>
<comment type="function">
    <text evidence="1">Odorant receptor.</text>
</comment>
<feature type="transmembrane region" description="Helical" evidence="13">
    <location>
        <begin position="173"/>
        <end position="192"/>
    </location>
</feature>
<dbReference type="AlphaFoldDB" id="A0AA97K368"/>
<keyword evidence="10 12" id="KW-0675">Receptor</keyword>
<evidence type="ECO:0000256" key="8">
    <source>
        <dbReference type="ARBA" id="ARBA00023040"/>
    </source>
</evidence>
<proteinExistence type="inferred from homology"/>
<keyword evidence="15" id="KW-1185">Reference proteome</keyword>
<comment type="similarity">
    <text evidence="12">Belongs to the G-protein coupled receptor 1 family.</text>
</comment>
<dbReference type="GeneID" id="129339368"/>
<reference evidence="16" key="1">
    <citation type="submission" date="2025-08" db="UniProtKB">
        <authorList>
            <consortium name="RefSeq"/>
        </authorList>
    </citation>
    <scope>IDENTIFICATION</scope>
    <source>
        <tissue evidence="16">Blood</tissue>
    </source>
</reference>
<evidence type="ECO:0000256" key="3">
    <source>
        <dbReference type="ARBA" id="ARBA00022475"/>
    </source>
</evidence>
<dbReference type="CDD" id="cd15227">
    <property type="entry name" value="7tmA_OR14-like"/>
    <property type="match status" value="1"/>
</dbReference>
<evidence type="ECO:0000256" key="4">
    <source>
        <dbReference type="ARBA" id="ARBA00022606"/>
    </source>
</evidence>
<feature type="transmembrane region" description="Helical" evidence="13">
    <location>
        <begin position="212"/>
        <end position="234"/>
    </location>
</feature>
<dbReference type="PROSITE" id="PS00237">
    <property type="entry name" value="G_PROTEIN_RECEP_F1_1"/>
    <property type="match status" value="1"/>
</dbReference>
<feature type="transmembrane region" description="Helical" evidence="13">
    <location>
        <begin position="139"/>
        <end position="161"/>
    </location>
</feature>
<dbReference type="KEGG" id="emc:129339368"/>
<dbReference type="FunFam" id="1.20.1070.10:FF:000037">
    <property type="entry name" value="Olfactory receptor"/>
    <property type="match status" value="1"/>
</dbReference>
<dbReference type="PRINTS" id="PR00245">
    <property type="entry name" value="OLFACTORYR"/>
</dbReference>
<comment type="subcellular location">
    <subcellularLocation>
        <location evidence="2">Cell membrane</location>
        <topology evidence="2">Multi-pass membrane protein</topology>
    </subcellularLocation>
</comment>
<keyword evidence="9 13" id="KW-0472">Membrane</keyword>
<keyword evidence="6" id="KW-0552">Olfaction</keyword>
<dbReference type="PANTHER" id="PTHR26452">
    <property type="entry name" value="OLFACTORY RECEPTOR"/>
    <property type="match status" value="1"/>
</dbReference>
<feature type="domain" description="G-protein coupled receptors family 1 profile" evidence="14">
    <location>
        <begin position="155"/>
        <end position="403"/>
    </location>
</feature>
<evidence type="ECO:0000313" key="15">
    <source>
        <dbReference type="Proteomes" id="UP001190640"/>
    </source>
</evidence>
<keyword evidence="3" id="KW-1003">Cell membrane</keyword>
<keyword evidence="7 13" id="KW-1133">Transmembrane helix</keyword>
<dbReference type="Pfam" id="PF13853">
    <property type="entry name" value="7tm_4"/>
    <property type="match status" value="1"/>
</dbReference>
<feature type="transmembrane region" description="Helical" evidence="13">
    <location>
        <begin position="246"/>
        <end position="268"/>
    </location>
</feature>
<evidence type="ECO:0000256" key="7">
    <source>
        <dbReference type="ARBA" id="ARBA00022989"/>
    </source>
</evidence>
<dbReference type="InterPro" id="IPR017452">
    <property type="entry name" value="GPCR_Rhodpsn_7TM"/>
</dbReference>
<dbReference type="PROSITE" id="PS50262">
    <property type="entry name" value="G_PROTEIN_RECEP_F1_2"/>
    <property type="match status" value="1"/>
</dbReference>
<dbReference type="PRINTS" id="PR00237">
    <property type="entry name" value="GPCRRHODOPSN"/>
</dbReference>
<evidence type="ECO:0000259" key="14">
    <source>
        <dbReference type="PROSITE" id="PS50262"/>
    </source>
</evidence>
<organism evidence="15 16">
    <name type="scientific">Eublepharis macularius</name>
    <name type="common">Leopard gecko</name>
    <name type="synonym">Cyrtodactylus macularius</name>
    <dbReference type="NCBI Taxonomy" id="481883"/>
    <lineage>
        <taxon>Eukaryota</taxon>
        <taxon>Metazoa</taxon>
        <taxon>Chordata</taxon>
        <taxon>Craniata</taxon>
        <taxon>Vertebrata</taxon>
        <taxon>Euteleostomi</taxon>
        <taxon>Lepidosauria</taxon>
        <taxon>Squamata</taxon>
        <taxon>Bifurcata</taxon>
        <taxon>Gekkota</taxon>
        <taxon>Eublepharidae</taxon>
        <taxon>Eublepharinae</taxon>
        <taxon>Eublepharis</taxon>
    </lineage>
</organism>
<dbReference type="RefSeq" id="XP_054849928.1">
    <property type="nucleotide sequence ID" value="XM_054993953.1"/>
</dbReference>
<evidence type="ECO:0000256" key="10">
    <source>
        <dbReference type="ARBA" id="ARBA00023170"/>
    </source>
</evidence>
<evidence type="ECO:0000313" key="16">
    <source>
        <dbReference type="RefSeq" id="XP_054849928.1"/>
    </source>
</evidence>
<keyword evidence="5 12" id="KW-0812">Transmembrane</keyword>
<evidence type="ECO:0000256" key="5">
    <source>
        <dbReference type="ARBA" id="ARBA00022692"/>
    </source>
</evidence>
<dbReference type="InterPro" id="IPR050516">
    <property type="entry name" value="Olfactory_GPCR"/>
</dbReference>
<dbReference type="SUPFAM" id="SSF81321">
    <property type="entry name" value="Family A G protein-coupled receptor-like"/>
    <property type="match status" value="1"/>
</dbReference>
<keyword evidence="8 12" id="KW-0297">G-protein coupled receptor</keyword>
<dbReference type="InterPro" id="IPR000276">
    <property type="entry name" value="GPCR_Rhodpsn"/>
</dbReference>
<feature type="transmembrane region" description="Helical" evidence="13">
    <location>
        <begin position="307"/>
        <end position="334"/>
    </location>
</feature>
<evidence type="ECO:0000256" key="9">
    <source>
        <dbReference type="ARBA" id="ARBA00023136"/>
    </source>
</evidence>
<name>A0AA97K368_EUBMA</name>
<evidence type="ECO:0000256" key="2">
    <source>
        <dbReference type="ARBA" id="ARBA00004651"/>
    </source>
</evidence>
<feature type="transmembrane region" description="Helical" evidence="13">
    <location>
        <begin position="355"/>
        <end position="373"/>
    </location>
</feature>
<sequence length="428" mass="48582">MDLAEQVKVLKISKLELQEECQKQQINYEEKTPHEMTVILIIIGKPIGVAIAECSNQWIKAWLRELEVEKFFRGLTEASRQEDMEGQKGTKSSKYTEEKLHLGRETIEKRVFFSKEMANQTTVTQFFLMAFSDLPELQILHLVVFLSIYLTTLLGNVLLILAVAQNPKLHSPMYFFLVNLSLSDVCYISAIVPKSMAISLTSNTLISFSGCATQVFLFAFCATAELTFLSVMAYDRYVAICHPLQYTMIMNWNACFQMAVASWIASIINSGVQTANTFTLCFCGSTVTQFFCDVPQLLMLSCTDTTANIWCIVGFTLTLGLFCFSLIFFSYVFIFSTVFKIRSAQARYKTFSTCTPHLTVFSLFFFTAVFSYFKPQSLSSPLLNQVAAVLYTVLPPLMNPIIYSLRNRDIQVTIQKILKKLFSSHLMI</sequence>
<dbReference type="GO" id="GO:0005886">
    <property type="term" value="C:plasma membrane"/>
    <property type="evidence" value="ECO:0007669"/>
    <property type="project" value="UniProtKB-SubCell"/>
</dbReference>
<feature type="transmembrane region" description="Helical" evidence="13">
    <location>
        <begin position="385"/>
        <end position="405"/>
    </location>
</feature>
<evidence type="ECO:0000256" key="6">
    <source>
        <dbReference type="ARBA" id="ARBA00022725"/>
    </source>
</evidence>
<evidence type="ECO:0000256" key="1">
    <source>
        <dbReference type="ARBA" id="ARBA00002936"/>
    </source>
</evidence>
<evidence type="ECO:0000256" key="12">
    <source>
        <dbReference type="RuleBase" id="RU000688"/>
    </source>
</evidence>
<dbReference type="Gene3D" id="1.20.1070.10">
    <property type="entry name" value="Rhodopsin 7-helix transmembrane proteins"/>
    <property type="match status" value="1"/>
</dbReference>
<protein>
    <submittedName>
        <fullName evidence="16">Olfactory receptor 14C36-like</fullName>
    </submittedName>
</protein>
<keyword evidence="4" id="KW-0716">Sensory transduction</keyword>
<dbReference type="Proteomes" id="UP001190640">
    <property type="component" value="Chromosome 12"/>
</dbReference>
<keyword evidence="11 12" id="KW-0807">Transducer</keyword>
<dbReference type="InterPro" id="IPR000725">
    <property type="entry name" value="Olfact_rcpt"/>
</dbReference>